<proteinExistence type="predicted"/>
<accession>A0ACB8CEH7</accession>
<evidence type="ECO:0000313" key="1">
    <source>
        <dbReference type="EMBL" id="KAH7941150.1"/>
    </source>
</evidence>
<reference evidence="1" key="1">
    <citation type="submission" date="2020-05" db="EMBL/GenBank/DDBJ databases">
        <title>Large-scale comparative analyses of tick genomes elucidate their genetic diversity and vector capacities.</title>
        <authorList>
            <person name="Jia N."/>
            <person name="Wang J."/>
            <person name="Shi W."/>
            <person name="Du L."/>
            <person name="Sun Y."/>
            <person name="Zhan W."/>
            <person name="Jiang J."/>
            <person name="Wang Q."/>
            <person name="Zhang B."/>
            <person name="Ji P."/>
            <person name="Sakyi L.B."/>
            <person name="Cui X."/>
            <person name="Yuan T."/>
            <person name="Jiang B."/>
            <person name="Yang W."/>
            <person name="Lam T.T.-Y."/>
            <person name="Chang Q."/>
            <person name="Ding S."/>
            <person name="Wang X."/>
            <person name="Zhu J."/>
            <person name="Ruan X."/>
            <person name="Zhao L."/>
            <person name="Wei J."/>
            <person name="Que T."/>
            <person name="Du C."/>
            <person name="Cheng J."/>
            <person name="Dai P."/>
            <person name="Han X."/>
            <person name="Huang E."/>
            <person name="Gao Y."/>
            <person name="Liu J."/>
            <person name="Shao H."/>
            <person name="Ye R."/>
            <person name="Li L."/>
            <person name="Wei W."/>
            <person name="Wang X."/>
            <person name="Wang C."/>
            <person name="Yang T."/>
            <person name="Huo Q."/>
            <person name="Li W."/>
            <person name="Guo W."/>
            <person name="Chen H."/>
            <person name="Zhou L."/>
            <person name="Ni X."/>
            <person name="Tian J."/>
            <person name="Zhou Y."/>
            <person name="Sheng Y."/>
            <person name="Liu T."/>
            <person name="Pan Y."/>
            <person name="Xia L."/>
            <person name="Li J."/>
            <person name="Zhao F."/>
            <person name="Cao W."/>
        </authorList>
    </citation>
    <scope>NUCLEOTIDE SEQUENCE</scope>
    <source>
        <strain evidence="1">Dsil-2018</strain>
    </source>
</reference>
<dbReference type="Proteomes" id="UP000821865">
    <property type="component" value="Chromosome 7"/>
</dbReference>
<evidence type="ECO:0000313" key="2">
    <source>
        <dbReference type="Proteomes" id="UP000821865"/>
    </source>
</evidence>
<sequence>MSDPSNLPPSGNRWLDATSHPRDVAPIQFRLPTFWHKNPQVWSAQVEAIFDLHRIASETFRFRRLHCNMSPEVAEEVADIIAAPSGDGPYQRLKPSI</sequence>
<comment type="caution">
    <text evidence="1">The sequence shown here is derived from an EMBL/GenBank/DDBJ whole genome shotgun (WGS) entry which is preliminary data.</text>
</comment>
<dbReference type="EMBL" id="CM023476">
    <property type="protein sequence ID" value="KAH7941150.1"/>
    <property type="molecule type" value="Genomic_DNA"/>
</dbReference>
<gene>
    <name evidence="1" type="ORF">HPB49_010438</name>
</gene>
<name>A0ACB8CEH7_DERSI</name>
<organism evidence="1 2">
    <name type="scientific">Dermacentor silvarum</name>
    <name type="common">Tick</name>
    <dbReference type="NCBI Taxonomy" id="543639"/>
    <lineage>
        <taxon>Eukaryota</taxon>
        <taxon>Metazoa</taxon>
        <taxon>Ecdysozoa</taxon>
        <taxon>Arthropoda</taxon>
        <taxon>Chelicerata</taxon>
        <taxon>Arachnida</taxon>
        <taxon>Acari</taxon>
        <taxon>Parasitiformes</taxon>
        <taxon>Ixodida</taxon>
        <taxon>Ixodoidea</taxon>
        <taxon>Ixodidae</taxon>
        <taxon>Rhipicephalinae</taxon>
        <taxon>Dermacentor</taxon>
    </lineage>
</organism>
<keyword evidence="2" id="KW-1185">Reference proteome</keyword>
<protein>
    <submittedName>
        <fullName evidence="1">Uncharacterized protein</fullName>
    </submittedName>
</protein>